<comment type="caution">
    <text evidence="7">The sequence shown here is derived from an EMBL/GenBank/DDBJ whole genome shotgun (WGS) entry which is preliminary data.</text>
</comment>
<evidence type="ECO:0000313" key="7">
    <source>
        <dbReference type="EMBL" id="MFC5449280.1"/>
    </source>
</evidence>
<feature type="domain" description="Response regulatory" evidence="6">
    <location>
        <begin position="3"/>
        <end position="120"/>
    </location>
</feature>
<evidence type="ECO:0000313" key="8">
    <source>
        <dbReference type="Proteomes" id="UP001596044"/>
    </source>
</evidence>
<evidence type="ECO:0000256" key="4">
    <source>
        <dbReference type="PROSITE-ProRule" id="PRU00169"/>
    </source>
</evidence>
<evidence type="ECO:0000256" key="2">
    <source>
        <dbReference type="ARBA" id="ARBA00023125"/>
    </source>
</evidence>
<dbReference type="PROSITE" id="PS01124">
    <property type="entry name" value="HTH_ARAC_FAMILY_2"/>
    <property type="match status" value="1"/>
</dbReference>
<keyword evidence="2" id="KW-0238">DNA-binding</keyword>
<dbReference type="RefSeq" id="WP_270879678.1">
    <property type="nucleotide sequence ID" value="NZ_JAQFVF010000026.1"/>
</dbReference>
<proteinExistence type="predicted"/>
<dbReference type="SUPFAM" id="SSF46689">
    <property type="entry name" value="Homeodomain-like"/>
    <property type="match status" value="2"/>
</dbReference>
<keyword evidence="4" id="KW-0597">Phosphoprotein</keyword>
<organism evidence="7 8">
    <name type="scientific">Paenibacillus aestuarii</name>
    <dbReference type="NCBI Taxonomy" id="516965"/>
    <lineage>
        <taxon>Bacteria</taxon>
        <taxon>Bacillati</taxon>
        <taxon>Bacillota</taxon>
        <taxon>Bacilli</taxon>
        <taxon>Bacillales</taxon>
        <taxon>Paenibacillaceae</taxon>
        <taxon>Paenibacillus</taxon>
    </lineage>
</organism>
<evidence type="ECO:0000256" key="3">
    <source>
        <dbReference type="ARBA" id="ARBA00023163"/>
    </source>
</evidence>
<dbReference type="PROSITE" id="PS50110">
    <property type="entry name" value="RESPONSE_REGULATORY"/>
    <property type="match status" value="1"/>
</dbReference>
<dbReference type="InterPro" id="IPR011006">
    <property type="entry name" value="CheY-like_superfamily"/>
</dbReference>
<sequence>MFRVLLVDDDALARHDVKSMVDWEKMGFTLCGEAHNGAMALSMMEQQPPHIAIVDVSMPVMNGVELSRRMKESFPQVKMIMLSSFDDYDYVRTCLMNGAMDYLLKHRLNTSALLTLLNKAVQQLQHEEREQEVRSAQSKMIERLSPVILREHVANLARDVHGAGEALQAYARDNDLYPLALTYVTAVIQIVPFLLLTESLTDVQKNRFVQQATEVMQMAVGDIHKRTVGYVGEGRFMVLFASEDRSEHAVTTQINQAMSALAHSLEKFLNLKCVFALGTLCGSLRLVGASYAKANQDVDGMLDQGLHASSRRDSLYMEEQKQLLLFLEQLDLERMHQLIASVFADLRSQPVYANPVQAIVSQMLQLVDMTWQRYHPQASLADYEHAPARNELGRVESVAELEGWLLAYYARMVEAIKQQQQHTGGSSSKLSRHITKAVQFIADHYAANISLDTTANALNLNPSYLSRLFKEETQMTFTEYLNRVRIKKSSMLMESSSYALKQISSEVGFVSYTYFFKVFKSITGMTPQAYMDQLKQSK</sequence>
<dbReference type="SUPFAM" id="SSF52172">
    <property type="entry name" value="CheY-like"/>
    <property type="match status" value="1"/>
</dbReference>
<dbReference type="Pfam" id="PF00072">
    <property type="entry name" value="Response_reg"/>
    <property type="match status" value="1"/>
</dbReference>
<dbReference type="Gene3D" id="3.40.50.2300">
    <property type="match status" value="1"/>
</dbReference>
<dbReference type="SMART" id="SM00342">
    <property type="entry name" value="HTH_ARAC"/>
    <property type="match status" value="1"/>
</dbReference>
<accession>A0ABW0K7C4</accession>
<dbReference type="PROSITE" id="PS00041">
    <property type="entry name" value="HTH_ARAC_FAMILY_1"/>
    <property type="match status" value="1"/>
</dbReference>
<keyword evidence="3" id="KW-0804">Transcription</keyword>
<keyword evidence="1" id="KW-0805">Transcription regulation</keyword>
<dbReference type="EMBL" id="JBHSMJ010000018">
    <property type="protein sequence ID" value="MFC5449280.1"/>
    <property type="molecule type" value="Genomic_DNA"/>
</dbReference>
<dbReference type="SMART" id="SM00448">
    <property type="entry name" value="REC"/>
    <property type="match status" value="1"/>
</dbReference>
<evidence type="ECO:0000256" key="1">
    <source>
        <dbReference type="ARBA" id="ARBA00023015"/>
    </source>
</evidence>
<gene>
    <name evidence="7" type="ORF">ACFPOG_13510</name>
</gene>
<evidence type="ECO:0000259" key="5">
    <source>
        <dbReference type="PROSITE" id="PS01124"/>
    </source>
</evidence>
<feature type="domain" description="HTH araC/xylS-type" evidence="5">
    <location>
        <begin position="435"/>
        <end position="533"/>
    </location>
</feature>
<dbReference type="InterPro" id="IPR018060">
    <property type="entry name" value="HTH_AraC"/>
</dbReference>
<reference evidence="8" key="1">
    <citation type="journal article" date="2019" name="Int. J. Syst. Evol. Microbiol.">
        <title>The Global Catalogue of Microorganisms (GCM) 10K type strain sequencing project: providing services to taxonomists for standard genome sequencing and annotation.</title>
        <authorList>
            <consortium name="The Broad Institute Genomics Platform"/>
            <consortium name="The Broad Institute Genome Sequencing Center for Infectious Disease"/>
            <person name="Wu L."/>
            <person name="Ma J."/>
        </authorList>
    </citation>
    <scope>NUCLEOTIDE SEQUENCE [LARGE SCALE GENOMIC DNA]</scope>
    <source>
        <strain evidence="8">KACC 11904</strain>
    </source>
</reference>
<keyword evidence="8" id="KW-1185">Reference proteome</keyword>
<dbReference type="Proteomes" id="UP001596044">
    <property type="component" value="Unassembled WGS sequence"/>
</dbReference>
<dbReference type="InterPro" id="IPR018062">
    <property type="entry name" value="HTH_AraC-typ_CS"/>
</dbReference>
<dbReference type="Gene3D" id="1.10.10.60">
    <property type="entry name" value="Homeodomain-like"/>
    <property type="match status" value="2"/>
</dbReference>
<name>A0ABW0K7C4_9BACL</name>
<dbReference type="InterPro" id="IPR009057">
    <property type="entry name" value="Homeodomain-like_sf"/>
</dbReference>
<dbReference type="CDD" id="cd17536">
    <property type="entry name" value="REC_YesN-like"/>
    <property type="match status" value="1"/>
</dbReference>
<dbReference type="PANTHER" id="PTHR43280">
    <property type="entry name" value="ARAC-FAMILY TRANSCRIPTIONAL REGULATOR"/>
    <property type="match status" value="1"/>
</dbReference>
<dbReference type="Pfam" id="PF12833">
    <property type="entry name" value="HTH_18"/>
    <property type="match status" value="1"/>
</dbReference>
<evidence type="ECO:0000259" key="6">
    <source>
        <dbReference type="PROSITE" id="PS50110"/>
    </source>
</evidence>
<dbReference type="InterPro" id="IPR001789">
    <property type="entry name" value="Sig_transdc_resp-reg_receiver"/>
</dbReference>
<protein>
    <submittedName>
        <fullName evidence="7">Response regulator</fullName>
    </submittedName>
</protein>
<feature type="modified residue" description="4-aspartylphosphate" evidence="4">
    <location>
        <position position="55"/>
    </location>
</feature>
<dbReference type="PANTHER" id="PTHR43280:SF28">
    <property type="entry name" value="HTH-TYPE TRANSCRIPTIONAL ACTIVATOR RHAS"/>
    <property type="match status" value="1"/>
</dbReference>